<keyword evidence="2" id="KW-0732">Signal</keyword>
<dbReference type="AlphaFoldDB" id="A0A4S2H3V3"/>
<comment type="caution">
    <text evidence="3">The sequence shown here is derived from an EMBL/GenBank/DDBJ whole genome shotgun (WGS) entry which is preliminary data.</text>
</comment>
<feature type="chain" id="PRO_5020588169" evidence="2">
    <location>
        <begin position="24"/>
        <end position="206"/>
    </location>
</feature>
<name>A0A4S2H3V3_9PROT</name>
<dbReference type="OrthoDB" id="8546542at2"/>
<dbReference type="EMBL" id="SRXW01000001">
    <property type="protein sequence ID" value="TGY90266.1"/>
    <property type="molecule type" value="Genomic_DNA"/>
</dbReference>
<protein>
    <submittedName>
        <fullName evidence="3">Uncharacterized protein</fullName>
    </submittedName>
</protein>
<evidence type="ECO:0000313" key="3">
    <source>
        <dbReference type="EMBL" id="TGY90266.1"/>
    </source>
</evidence>
<feature type="signal peptide" evidence="2">
    <location>
        <begin position="1"/>
        <end position="23"/>
    </location>
</feature>
<evidence type="ECO:0000256" key="1">
    <source>
        <dbReference type="SAM" id="MobiDB-lite"/>
    </source>
</evidence>
<proteinExistence type="predicted"/>
<dbReference type="RefSeq" id="WP_135994764.1">
    <property type="nucleotide sequence ID" value="NZ_CP071057.1"/>
</dbReference>
<gene>
    <name evidence="3" type="ORF">E5163_03850</name>
</gene>
<evidence type="ECO:0000313" key="4">
    <source>
        <dbReference type="Proteomes" id="UP000308054"/>
    </source>
</evidence>
<sequence>MRPTVSALSSLLLVSLAACGERAAPEPQTPETGTEVPAPNGETAPADTHPDLSAYEDAEFFLDYTFAAGQTPLRIPEGLGWEADGGGYLLTGTLDELPASSGFTGGVALEIPTGTATVLSGNSVEVFFVASAPQTSEFALAYSTNDDGDSGWHRFEAGETPQAFTFTFDVPAIEAGSGDYIGIAPLSGGPLVVHAVGARMTGEAGN</sequence>
<evidence type="ECO:0000256" key="2">
    <source>
        <dbReference type="SAM" id="SignalP"/>
    </source>
</evidence>
<keyword evidence="4" id="KW-1185">Reference proteome</keyword>
<accession>A0A4S2H3V3</accession>
<dbReference type="PROSITE" id="PS51257">
    <property type="entry name" value="PROKAR_LIPOPROTEIN"/>
    <property type="match status" value="1"/>
</dbReference>
<organism evidence="3 4">
    <name type="scientific">Marinicauda algicola</name>
    <dbReference type="NCBI Taxonomy" id="2029849"/>
    <lineage>
        <taxon>Bacteria</taxon>
        <taxon>Pseudomonadati</taxon>
        <taxon>Pseudomonadota</taxon>
        <taxon>Alphaproteobacteria</taxon>
        <taxon>Maricaulales</taxon>
        <taxon>Maricaulaceae</taxon>
        <taxon>Marinicauda</taxon>
    </lineage>
</organism>
<feature type="region of interest" description="Disordered" evidence="1">
    <location>
        <begin position="22"/>
        <end position="50"/>
    </location>
</feature>
<reference evidence="3 4" key="1">
    <citation type="journal article" date="2017" name="Int. J. Syst. Evol. Microbiol.">
        <title>Marinicauda algicola sp. nov., isolated from a marine red alga Rhodosorus marinus.</title>
        <authorList>
            <person name="Jeong S.E."/>
            <person name="Jeon S.H."/>
            <person name="Chun B.H."/>
            <person name="Kim D.W."/>
            <person name="Jeon C.O."/>
        </authorList>
    </citation>
    <scope>NUCLEOTIDE SEQUENCE [LARGE SCALE GENOMIC DNA]</scope>
    <source>
        <strain evidence="3 4">JCM 31718</strain>
    </source>
</reference>
<dbReference type="Proteomes" id="UP000308054">
    <property type="component" value="Unassembled WGS sequence"/>
</dbReference>